<dbReference type="Proteomes" id="UP001443914">
    <property type="component" value="Unassembled WGS sequence"/>
</dbReference>
<organism evidence="2 3">
    <name type="scientific">Saponaria officinalis</name>
    <name type="common">Common soapwort</name>
    <name type="synonym">Lychnis saponaria</name>
    <dbReference type="NCBI Taxonomy" id="3572"/>
    <lineage>
        <taxon>Eukaryota</taxon>
        <taxon>Viridiplantae</taxon>
        <taxon>Streptophyta</taxon>
        <taxon>Embryophyta</taxon>
        <taxon>Tracheophyta</taxon>
        <taxon>Spermatophyta</taxon>
        <taxon>Magnoliopsida</taxon>
        <taxon>eudicotyledons</taxon>
        <taxon>Gunneridae</taxon>
        <taxon>Pentapetalae</taxon>
        <taxon>Caryophyllales</taxon>
        <taxon>Caryophyllaceae</taxon>
        <taxon>Caryophylleae</taxon>
        <taxon>Saponaria</taxon>
    </lineage>
</organism>
<reference evidence="2" key="1">
    <citation type="submission" date="2024-03" db="EMBL/GenBank/DDBJ databases">
        <title>WGS assembly of Saponaria officinalis var. Norfolk2.</title>
        <authorList>
            <person name="Jenkins J."/>
            <person name="Shu S."/>
            <person name="Grimwood J."/>
            <person name="Barry K."/>
            <person name="Goodstein D."/>
            <person name="Schmutz J."/>
            <person name="Leebens-Mack J."/>
            <person name="Osbourn A."/>
        </authorList>
    </citation>
    <scope>NUCLEOTIDE SEQUENCE [LARGE SCALE GENOMIC DNA]</scope>
    <source>
        <strain evidence="2">JIC</strain>
    </source>
</reference>
<evidence type="ECO:0000259" key="1">
    <source>
        <dbReference type="Pfam" id="PF03478"/>
    </source>
</evidence>
<dbReference type="InterPro" id="IPR005174">
    <property type="entry name" value="KIB1-4_b-propeller"/>
</dbReference>
<dbReference type="PANTHER" id="PTHR44259:SF114">
    <property type="entry name" value="OS06G0707300 PROTEIN"/>
    <property type="match status" value="1"/>
</dbReference>
<sequence length="397" mass="45400">MAKWSELPLDVWTTIAESIHYYEDFTTFGKVCSVWRTAMKLAKRKKSSTHIPLLLLAEPPCTSKRRLYSLYNQKVLPVELPKPSTTRGQAEEEDDEMQCLSLLFPPDKDEDGLGDWRYFSSRGWLICVTQIGLNITLINPISKQVIQPPAFPDHITGSKTSSWPWNPNSYIFMFSKFVLSENPSTSNHYILAMIFPSSVDLAFWKSGDNEWTMLKKHYSHFLDIAFYRGEFYAVEQYARIVALGNSSPPATPRLVANLMFPYTFCNSSYLVESAGKLLFVFRELEDQDEDTLELRCFKVWEINVDTGEVKTVTSLGNRALFLGHNSSFSVESCPPVSRPNCIYYTDNYVHNHLLLPETITRCDMGVYDLSLDRKIGEFYQGPSCLSSSTLPLWVETP</sequence>
<gene>
    <name evidence="2" type="ORF">RND81_04G097900</name>
</gene>
<dbReference type="EMBL" id="JBDFQZ010000004">
    <property type="protein sequence ID" value="KAK9733866.1"/>
    <property type="molecule type" value="Genomic_DNA"/>
</dbReference>
<dbReference type="Pfam" id="PF03478">
    <property type="entry name" value="Beta-prop_KIB1-4"/>
    <property type="match status" value="1"/>
</dbReference>
<comment type="caution">
    <text evidence="2">The sequence shown here is derived from an EMBL/GenBank/DDBJ whole genome shotgun (WGS) entry which is preliminary data.</text>
</comment>
<evidence type="ECO:0000313" key="3">
    <source>
        <dbReference type="Proteomes" id="UP001443914"/>
    </source>
</evidence>
<evidence type="ECO:0000313" key="2">
    <source>
        <dbReference type="EMBL" id="KAK9733866.1"/>
    </source>
</evidence>
<accession>A0AAW1LMM1</accession>
<name>A0AAW1LMM1_SAPOF</name>
<feature type="domain" description="KIB1-4 beta-propeller" evidence="1">
    <location>
        <begin position="120"/>
        <end position="368"/>
    </location>
</feature>
<protein>
    <recommendedName>
        <fullName evidence="1">KIB1-4 beta-propeller domain-containing protein</fullName>
    </recommendedName>
</protein>
<dbReference type="AlphaFoldDB" id="A0AAW1LMM1"/>
<dbReference type="PANTHER" id="PTHR44259">
    <property type="entry name" value="OS07G0183000 PROTEIN-RELATED"/>
    <property type="match status" value="1"/>
</dbReference>
<proteinExistence type="predicted"/>
<dbReference type="InterPro" id="IPR050942">
    <property type="entry name" value="F-box_BR-signaling"/>
</dbReference>
<keyword evidence="3" id="KW-1185">Reference proteome</keyword>